<evidence type="ECO:0000313" key="1">
    <source>
        <dbReference type="EMBL" id="QHT27629.1"/>
    </source>
</evidence>
<reference evidence="1" key="1">
    <citation type="journal article" date="2020" name="Nature">
        <title>Giant virus diversity and host interactions through global metagenomics.</title>
        <authorList>
            <person name="Schulz F."/>
            <person name="Roux S."/>
            <person name="Paez-Espino D."/>
            <person name="Jungbluth S."/>
            <person name="Walsh D.A."/>
            <person name="Denef V.J."/>
            <person name="McMahon K.D."/>
            <person name="Konstantinidis K.T."/>
            <person name="Eloe-Fadrosh E.A."/>
            <person name="Kyrpides N.C."/>
            <person name="Woyke T."/>
        </authorList>
    </citation>
    <scope>NUCLEOTIDE SEQUENCE</scope>
    <source>
        <strain evidence="1">GVMAG-M-3300023179-33</strain>
    </source>
</reference>
<protein>
    <submittedName>
        <fullName evidence="1">Uncharacterized protein</fullName>
    </submittedName>
</protein>
<proteinExistence type="predicted"/>
<name>A0A6C0EH76_9ZZZZ</name>
<accession>A0A6C0EH76</accession>
<sequence length="155" mass="17674">MSNSNCIPAKPTFGKMKPEVYASDYIKNKSISTILQSKKNKFNLANDFNFNSSCQNCRIRGKKFCYRNKCNTKCCNYNDDIDYTKLNINLVTKEDLAGVTVIETFPGGVSPTTINPNLTTPFYQNYTIDPKGELFGNTCCGINNYLLYRKLKFFM</sequence>
<organism evidence="1">
    <name type="scientific">viral metagenome</name>
    <dbReference type="NCBI Taxonomy" id="1070528"/>
    <lineage>
        <taxon>unclassified sequences</taxon>
        <taxon>metagenomes</taxon>
        <taxon>organismal metagenomes</taxon>
    </lineage>
</organism>
<dbReference type="AlphaFoldDB" id="A0A6C0EH76"/>
<dbReference type="EMBL" id="MN739825">
    <property type="protein sequence ID" value="QHT27629.1"/>
    <property type="molecule type" value="Genomic_DNA"/>
</dbReference>